<dbReference type="EMBL" id="LNYA01000003">
    <property type="protein sequence ID" value="KTC99606.1"/>
    <property type="molecule type" value="Genomic_DNA"/>
</dbReference>
<sequence length="84" mass="9560">MPNKQFAERLNRELDAIGVPLRSDERIEVFSKLIKIPKFKAEAMLNGITVPDEALLKILAEELEVNPDWLIGKSEQKQKKTKAS</sequence>
<feature type="domain" description="HTH cro/C1-type" evidence="1">
    <location>
        <begin position="46"/>
        <end position="70"/>
    </location>
</feature>
<organism evidence="2 3">
    <name type="scientific">Legionella erythra</name>
    <dbReference type="NCBI Taxonomy" id="448"/>
    <lineage>
        <taxon>Bacteria</taxon>
        <taxon>Pseudomonadati</taxon>
        <taxon>Pseudomonadota</taxon>
        <taxon>Gammaproteobacteria</taxon>
        <taxon>Legionellales</taxon>
        <taxon>Legionellaceae</taxon>
        <taxon>Legionella</taxon>
    </lineage>
</organism>
<keyword evidence="3" id="KW-1185">Reference proteome</keyword>
<dbReference type="PROSITE" id="PS50943">
    <property type="entry name" value="HTH_CROC1"/>
    <property type="match status" value="1"/>
</dbReference>
<dbReference type="InterPro" id="IPR001387">
    <property type="entry name" value="Cro/C1-type_HTH"/>
</dbReference>
<dbReference type="OrthoDB" id="5643962at2"/>
<dbReference type="InterPro" id="IPR010982">
    <property type="entry name" value="Lambda_DNA-bd_dom_sf"/>
</dbReference>
<evidence type="ECO:0000259" key="1">
    <source>
        <dbReference type="PROSITE" id="PS50943"/>
    </source>
</evidence>
<gene>
    <name evidence="2" type="ORF">Lery_0507</name>
</gene>
<proteinExistence type="predicted"/>
<dbReference type="AlphaFoldDB" id="A0A0W0TW02"/>
<accession>A0A0W0TW02</accession>
<dbReference type="RefSeq" id="WP_058525676.1">
    <property type="nucleotide sequence ID" value="NZ_CAAAHY010000001.1"/>
</dbReference>
<comment type="caution">
    <text evidence="2">The sequence shown here is derived from an EMBL/GenBank/DDBJ whole genome shotgun (WGS) entry which is preliminary data.</text>
</comment>
<dbReference type="PATRIC" id="fig|448.7.peg.525"/>
<evidence type="ECO:0000313" key="2">
    <source>
        <dbReference type="EMBL" id="KTC99606.1"/>
    </source>
</evidence>
<dbReference type="STRING" id="448.Lery_0507"/>
<protein>
    <recommendedName>
        <fullName evidence="1">HTH cro/C1-type domain-containing protein</fullName>
    </recommendedName>
</protein>
<dbReference type="Proteomes" id="UP000054773">
    <property type="component" value="Unassembled WGS sequence"/>
</dbReference>
<name>A0A0W0TW02_LEGER</name>
<dbReference type="Gene3D" id="1.10.260.40">
    <property type="entry name" value="lambda repressor-like DNA-binding domains"/>
    <property type="match status" value="1"/>
</dbReference>
<reference evidence="2 3" key="1">
    <citation type="submission" date="2015-11" db="EMBL/GenBank/DDBJ databases">
        <title>Genomic analysis of 38 Legionella species identifies large and diverse effector repertoires.</title>
        <authorList>
            <person name="Burstein D."/>
            <person name="Amaro F."/>
            <person name="Zusman T."/>
            <person name="Lifshitz Z."/>
            <person name="Cohen O."/>
            <person name="Gilbert J.A."/>
            <person name="Pupko T."/>
            <person name="Shuman H.A."/>
            <person name="Segal G."/>
        </authorList>
    </citation>
    <scope>NUCLEOTIDE SEQUENCE [LARGE SCALE GENOMIC DNA]</scope>
    <source>
        <strain evidence="2 3">SE-32A-C8</strain>
    </source>
</reference>
<evidence type="ECO:0000313" key="3">
    <source>
        <dbReference type="Proteomes" id="UP000054773"/>
    </source>
</evidence>
<dbReference type="GO" id="GO:0003677">
    <property type="term" value="F:DNA binding"/>
    <property type="evidence" value="ECO:0007669"/>
    <property type="project" value="InterPro"/>
</dbReference>